<dbReference type="Gene3D" id="3.40.630.30">
    <property type="match status" value="1"/>
</dbReference>
<keyword evidence="2" id="KW-0012">Acyltransferase</keyword>
<dbReference type="PANTHER" id="PTHR42919">
    <property type="entry name" value="N-ALPHA-ACETYLTRANSFERASE"/>
    <property type="match status" value="1"/>
</dbReference>
<dbReference type="CDD" id="cd04301">
    <property type="entry name" value="NAT_SF"/>
    <property type="match status" value="1"/>
</dbReference>
<proteinExistence type="predicted"/>
<evidence type="ECO:0000256" key="2">
    <source>
        <dbReference type="ARBA" id="ARBA00023315"/>
    </source>
</evidence>
<dbReference type="Pfam" id="PF00583">
    <property type="entry name" value="Acetyltransf_1"/>
    <property type="match status" value="1"/>
</dbReference>
<name>A0A7S2USK3_9STRA</name>
<evidence type="ECO:0000313" key="4">
    <source>
        <dbReference type="EMBL" id="CAD9857991.1"/>
    </source>
</evidence>
<dbReference type="SUPFAM" id="SSF55729">
    <property type="entry name" value="Acyl-CoA N-acyltransferases (Nat)"/>
    <property type="match status" value="1"/>
</dbReference>
<sequence>MEENRKLKVEFGAITEKNVMQLRRLNHIIFPVKYHDKFYTDILNTPEEFTTFAYWNGFVVGAVCSRFEASSNGRRNVYIMTLGVLAAYRGRSIGSQLLERVLSACEAYDDLDHIYLHVQTSNTEALNFYRCFGFEQTDIIRNYYKRIEPPDCYILKKRLSGSQEDAQNTEEVVIELVAES</sequence>
<reference evidence="4" key="1">
    <citation type="submission" date="2021-01" db="EMBL/GenBank/DDBJ databases">
        <authorList>
            <person name="Corre E."/>
            <person name="Pelletier E."/>
            <person name="Niang G."/>
            <person name="Scheremetjew M."/>
            <person name="Finn R."/>
            <person name="Kale V."/>
            <person name="Holt S."/>
            <person name="Cochrane G."/>
            <person name="Meng A."/>
            <person name="Brown T."/>
            <person name="Cohen L."/>
        </authorList>
    </citation>
    <scope>NUCLEOTIDE SEQUENCE</scope>
    <source>
        <strain evidence="4">CCMP1661</strain>
    </source>
</reference>
<gene>
    <name evidence="4" type="ORF">FJAP1339_LOCUS509</name>
</gene>
<accession>A0A7S2USK3</accession>
<evidence type="ECO:0000256" key="1">
    <source>
        <dbReference type="ARBA" id="ARBA00022679"/>
    </source>
</evidence>
<organism evidence="4">
    <name type="scientific">Fibrocapsa japonica</name>
    <dbReference type="NCBI Taxonomy" id="94617"/>
    <lineage>
        <taxon>Eukaryota</taxon>
        <taxon>Sar</taxon>
        <taxon>Stramenopiles</taxon>
        <taxon>Ochrophyta</taxon>
        <taxon>Raphidophyceae</taxon>
        <taxon>Chattonellales</taxon>
        <taxon>Chattonellaceae</taxon>
        <taxon>Fibrocapsa</taxon>
    </lineage>
</organism>
<dbReference type="GO" id="GO:0008080">
    <property type="term" value="F:N-acetyltransferase activity"/>
    <property type="evidence" value="ECO:0007669"/>
    <property type="project" value="TreeGrafter"/>
</dbReference>
<dbReference type="GO" id="GO:0031415">
    <property type="term" value="C:NatA complex"/>
    <property type="evidence" value="ECO:0007669"/>
    <property type="project" value="TreeGrafter"/>
</dbReference>
<dbReference type="InterPro" id="IPR051556">
    <property type="entry name" value="N-term/lysine_N-AcTrnsfr"/>
</dbReference>
<keyword evidence="1" id="KW-0808">Transferase</keyword>
<feature type="domain" description="N-acetyltransferase" evidence="3">
    <location>
        <begin position="9"/>
        <end position="160"/>
    </location>
</feature>
<dbReference type="PROSITE" id="PS51186">
    <property type="entry name" value="GNAT"/>
    <property type="match status" value="1"/>
</dbReference>
<dbReference type="GO" id="GO:0007064">
    <property type="term" value="P:mitotic sister chromatid cohesion"/>
    <property type="evidence" value="ECO:0007669"/>
    <property type="project" value="TreeGrafter"/>
</dbReference>
<dbReference type="EMBL" id="HBHR01001377">
    <property type="protein sequence ID" value="CAD9857991.1"/>
    <property type="molecule type" value="Transcribed_RNA"/>
</dbReference>
<dbReference type="InterPro" id="IPR000182">
    <property type="entry name" value="GNAT_dom"/>
</dbReference>
<dbReference type="InterPro" id="IPR016181">
    <property type="entry name" value="Acyl_CoA_acyltransferase"/>
</dbReference>
<protein>
    <recommendedName>
        <fullName evidence="3">N-acetyltransferase domain-containing protein</fullName>
    </recommendedName>
</protein>
<dbReference type="PANTHER" id="PTHR42919:SF8">
    <property type="entry name" value="N-ALPHA-ACETYLTRANSFERASE 50"/>
    <property type="match status" value="1"/>
</dbReference>
<dbReference type="FunFam" id="3.40.630.30:FF:000006">
    <property type="entry name" value="Putative n-alpha-acetyltransferase 50"/>
    <property type="match status" value="1"/>
</dbReference>
<evidence type="ECO:0000259" key="3">
    <source>
        <dbReference type="PROSITE" id="PS51186"/>
    </source>
</evidence>
<dbReference type="AlphaFoldDB" id="A0A7S2USK3"/>